<dbReference type="FunFam" id="3.40.50.720:FF:000214">
    <property type="entry name" value="L-xylulose reductase"/>
    <property type="match status" value="1"/>
</dbReference>
<dbReference type="InterPro" id="IPR002347">
    <property type="entry name" value="SDR_fam"/>
</dbReference>
<dbReference type="InterPro" id="IPR020904">
    <property type="entry name" value="Sc_DH/Rdtase_CS"/>
</dbReference>
<dbReference type="SUPFAM" id="SSF51735">
    <property type="entry name" value="NAD(P)-binding Rossmann-fold domains"/>
    <property type="match status" value="1"/>
</dbReference>
<keyword evidence="3" id="KW-0521">NADP</keyword>
<evidence type="ECO:0000256" key="1">
    <source>
        <dbReference type="ARBA" id="ARBA00006484"/>
    </source>
</evidence>
<gene>
    <name evidence="5" type="ORF">SFRICE_008012</name>
</gene>
<accession>A0A2H1WQM2</accession>
<dbReference type="Gene3D" id="3.40.50.720">
    <property type="entry name" value="NAD(P)-binding Rossmann-like Domain"/>
    <property type="match status" value="1"/>
</dbReference>
<proteinExistence type="inferred from homology"/>
<dbReference type="PANTHER" id="PTHR44252:SF3">
    <property type="entry name" value="D-ERYTHRULOSE REDUCTASE-RELATED"/>
    <property type="match status" value="1"/>
</dbReference>
<comment type="subunit">
    <text evidence="2">Homotetramer.</text>
</comment>
<dbReference type="GO" id="GO:0050038">
    <property type="term" value="F:L-xylulose reductase (NADPH) activity"/>
    <property type="evidence" value="ECO:0007669"/>
    <property type="project" value="TreeGrafter"/>
</dbReference>
<dbReference type="PRINTS" id="PR00081">
    <property type="entry name" value="GDHRDH"/>
</dbReference>
<dbReference type="PROSITE" id="PS00061">
    <property type="entry name" value="ADH_SHORT"/>
    <property type="match status" value="1"/>
</dbReference>
<dbReference type="AlphaFoldDB" id="A0A2H1WQM2"/>
<keyword evidence="4" id="KW-0560">Oxidoreductase</keyword>
<dbReference type="GO" id="GO:0005997">
    <property type="term" value="P:xylulose metabolic process"/>
    <property type="evidence" value="ECO:0007669"/>
    <property type="project" value="TreeGrafter"/>
</dbReference>
<evidence type="ECO:0000256" key="3">
    <source>
        <dbReference type="ARBA" id="ARBA00022857"/>
    </source>
</evidence>
<name>A0A2H1WQM2_SPOFR</name>
<evidence type="ECO:0000256" key="2">
    <source>
        <dbReference type="ARBA" id="ARBA00011881"/>
    </source>
</evidence>
<dbReference type="GO" id="GO:0004090">
    <property type="term" value="F:carbonyl reductase (NADPH) activity"/>
    <property type="evidence" value="ECO:0007669"/>
    <property type="project" value="TreeGrafter"/>
</dbReference>
<comment type="similarity">
    <text evidence="1">Belongs to the short-chain dehydrogenases/reductases (SDR) family.</text>
</comment>
<sequence>MDKYFKGKRILVTGGCQGIGRGIALELWRQGSNVVVISNQPDNLEILKKEYPSIETACVDLADWDKTREVVDSLGVFEGLVNNAGVAITAPFFECSPESFDRSMAVNVKSILNISQIVAKKMVDNNIKGSIVNISSQASKSALKDHTAYCASKSAVDSLTRVMALELGPHGIRINTVNPTVVLTDLGRKVWLTDPSNAQAMLSKIPLGRFGEVHEVVSTVLFLLSDAASMITGVHLPVDGGYLAT</sequence>
<dbReference type="EMBL" id="ODYU01010271">
    <property type="protein sequence ID" value="SOQ55262.1"/>
    <property type="molecule type" value="Genomic_DNA"/>
</dbReference>
<dbReference type="InterPro" id="IPR036291">
    <property type="entry name" value="NAD(P)-bd_dom_sf"/>
</dbReference>
<evidence type="ECO:0000256" key="4">
    <source>
        <dbReference type="ARBA" id="ARBA00023002"/>
    </source>
</evidence>
<protein>
    <submittedName>
        <fullName evidence="5">SFRICE_008012</fullName>
    </submittedName>
</protein>
<evidence type="ECO:0000313" key="5">
    <source>
        <dbReference type="EMBL" id="SOQ55262.1"/>
    </source>
</evidence>
<organism evidence="5">
    <name type="scientific">Spodoptera frugiperda</name>
    <name type="common">Fall armyworm</name>
    <dbReference type="NCBI Taxonomy" id="7108"/>
    <lineage>
        <taxon>Eukaryota</taxon>
        <taxon>Metazoa</taxon>
        <taxon>Ecdysozoa</taxon>
        <taxon>Arthropoda</taxon>
        <taxon>Hexapoda</taxon>
        <taxon>Insecta</taxon>
        <taxon>Pterygota</taxon>
        <taxon>Neoptera</taxon>
        <taxon>Endopterygota</taxon>
        <taxon>Lepidoptera</taxon>
        <taxon>Glossata</taxon>
        <taxon>Ditrysia</taxon>
        <taxon>Noctuoidea</taxon>
        <taxon>Noctuidae</taxon>
        <taxon>Amphipyrinae</taxon>
        <taxon>Spodoptera</taxon>
    </lineage>
</organism>
<dbReference type="GO" id="GO:0006006">
    <property type="term" value="P:glucose metabolic process"/>
    <property type="evidence" value="ECO:0007669"/>
    <property type="project" value="TreeGrafter"/>
</dbReference>
<dbReference type="PRINTS" id="PR00080">
    <property type="entry name" value="SDRFAMILY"/>
</dbReference>
<dbReference type="InterPro" id="IPR051737">
    <property type="entry name" value="L-xylulose/Carbonyl_redctase"/>
</dbReference>
<dbReference type="OrthoDB" id="1393670at2759"/>
<dbReference type="PANTHER" id="PTHR44252">
    <property type="entry name" value="D-ERYTHRULOSE REDUCTASE"/>
    <property type="match status" value="1"/>
</dbReference>
<dbReference type="Pfam" id="PF13561">
    <property type="entry name" value="adh_short_C2"/>
    <property type="match status" value="1"/>
</dbReference>
<reference evidence="5" key="1">
    <citation type="submission" date="2016-07" db="EMBL/GenBank/DDBJ databases">
        <authorList>
            <person name="Bretaudeau A."/>
        </authorList>
    </citation>
    <scope>NUCLEOTIDE SEQUENCE</scope>
    <source>
        <strain evidence="5">Rice</strain>
        <tissue evidence="5">Whole body</tissue>
    </source>
</reference>